<gene>
    <name evidence="7" type="ORF">Adu01nite_25000</name>
</gene>
<keyword evidence="4" id="KW-0460">Magnesium</keyword>
<comment type="similarity">
    <text evidence="2 5">Belongs to the Nudix hydrolase family.</text>
</comment>
<dbReference type="InterPro" id="IPR015797">
    <property type="entry name" value="NUDIX_hydrolase-like_dom_sf"/>
</dbReference>
<name>A0ABQ3YUF3_9ACTN</name>
<dbReference type="Gene3D" id="3.90.79.10">
    <property type="entry name" value="Nucleoside Triphosphate Pyrophosphohydrolase"/>
    <property type="match status" value="1"/>
</dbReference>
<dbReference type="Proteomes" id="UP000637628">
    <property type="component" value="Unassembled WGS sequence"/>
</dbReference>
<evidence type="ECO:0000256" key="4">
    <source>
        <dbReference type="ARBA" id="ARBA00022842"/>
    </source>
</evidence>
<dbReference type="InterPro" id="IPR000086">
    <property type="entry name" value="NUDIX_hydrolase_dom"/>
</dbReference>
<comment type="caution">
    <text evidence="7">The sequence shown here is derived from an EMBL/GenBank/DDBJ whole genome shotgun (WGS) entry which is preliminary data.</text>
</comment>
<organism evidence="7 8">
    <name type="scientific">Paractinoplanes durhamensis</name>
    <dbReference type="NCBI Taxonomy" id="113563"/>
    <lineage>
        <taxon>Bacteria</taxon>
        <taxon>Bacillati</taxon>
        <taxon>Actinomycetota</taxon>
        <taxon>Actinomycetes</taxon>
        <taxon>Micromonosporales</taxon>
        <taxon>Micromonosporaceae</taxon>
        <taxon>Paractinoplanes</taxon>
    </lineage>
</organism>
<evidence type="ECO:0000256" key="1">
    <source>
        <dbReference type="ARBA" id="ARBA00001946"/>
    </source>
</evidence>
<accession>A0ABQ3YUF3</accession>
<reference evidence="7 8" key="1">
    <citation type="submission" date="2021-01" db="EMBL/GenBank/DDBJ databases">
        <title>Whole genome shotgun sequence of Actinoplanes durhamensis NBRC 14914.</title>
        <authorList>
            <person name="Komaki H."/>
            <person name="Tamura T."/>
        </authorList>
    </citation>
    <scope>NUCLEOTIDE SEQUENCE [LARGE SCALE GENOMIC DNA]</scope>
    <source>
        <strain evidence="7 8">NBRC 14914</strain>
    </source>
</reference>
<feature type="domain" description="Nudix hydrolase" evidence="6">
    <location>
        <begin position="17"/>
        <end position="149"/>
    </location>
</feature>
<dbReference type="PANTHER" id="PTHR43046">
    <property type="entry name" value="GDP-MANNOSE MANNOSYL HYDROLASE"/>
    <property type="match status" value="1"/>
</dbReference>
<proteinExistence type="inferred from homology"/>
<dbReference type="EMBL" id="BOML01000021">
    <property type="protein sequence ID" value="GIE01150.1"/>
    <property type="molecule type" value="Genomic_DNA"/>
</dbReference>
<dbReference type="PROSITE" id="PS51462">
    <property type="entry name" value="NUDIX"/>
    <property type="match status" value="1"/>
</dbReference>
<evidence type="ECO:0000256" key="3">
    <source>
        <dbReference type="ARBA" id="ARBA00022801"/>
    </source>
</evidence>
<evidence type="ECO:0000313" key="7">
    <source>
        <dbReference type="EMBL" id="GIE01150.1"/>
    </source>
</evidence>
<evidence type="ECO:0000313" key="8">
    <source>
        <dbReference type="Proteomes" id="UP000637628"/>
    </source>
</evidence>
<dbReference type="CDD" id="cd18876">
    <property type="entry name" value="NUDIX_Hydrolase"/>
    <property type="match status" value="1"/>
</dbReference>
<keyword evidence="8" id="KW-1185">Reference proteome</keyword>
<comment type="cofactor">
    <cofactor evidence="1">
        <name>Mg(2+)</name>
        <dbReference type="ChEBI" id="CHEBI:18420"/>
    </cofactor>
</comment>
<dbReference type="InterPro" id="IPR020476">
    <property type="entry name" value="Nudix_hydrolase"/>
</dbReference>
<dbReference type="InterPro" id="IPR020084">
    <property type="entry name" value="NUDIX_hydrolase_CS"/>
</dbReference>
<dbReference type="RefSeq" id="WP_203726766.1">
    <property type="nucleotide sequence ID" value="NZ_BAAATX010000025.1"/>
</dbReference>
<evidence type="ECO:0000256" key="2">
    <source>
        <dbReference type="ARBA" id="ARBA00005582"/>
    </source>
</evidence>
<dbReference type="PROSITE" id="PS00893">
    <property type="entry name" value="NUDIX_BOX"/>
    <property type="match status" value="1"/>
</dbReference>
<evidence type="ECO:0000259" key="6">
    <source>
        <dbReference type="PROSITE" id="PS51462"/>
    </source>
</evidence>
<dbReference type="PRINTS" id="PR00502">
    <property type="entry name" value="NUDIXFAMILY"/>
</dbReference>
<dbReference type="Pfam" id="PF00293">
    <property type="entry name" value="NUDIX"/>
    <property type="match status" value="1"/>
</dbReference>
<protein>
    <recommendedName>
        <fullName evidence="6">Nudix hydrolase domain-containing protein</fullName>
    </recommendedName>
</protein>
<dbReference type="SUPFAM" id="SSF55811">
    <property type="entry name" value="Nudix"/>
    <property type="match status" value="1"/>
</dbReference>
<sequence length="166" mass="18432">MSAALLPPEQYYASLPKSISGAGAILYDERGRVLLVRPSYRDDTWEFPGGGLEDGEFPLDAARRELDEELGLDRKPGRLLVVDWVPPQPDGRPALVNFLFDGGLITEEQAGQQMQLDSDELTEWRLAAPDEWDELLVPHMARRLRACADALAGGHTAYLHDGWHPG</sequence>
<evidence type="ECO:0000256" key="5">
    <source>
        <dbReference type="RuleBase" id="RU003476"/>
    </source>
</evidence>
<keyword evidence="3 5" id="KW-0378">Hydrolase</keyword>
<dbReference type="PANTHER" id="PTHR43046:SF12">
    <property type="entry name" value="GDP-MANNOSE MANNOSYL HYDROLASE"/>
    <property type="match status" value="1"/>
</dbReference>